<name>A0A919NQU9_9ACTN</name>
<sequence>MTLTELLPSLRTSLRPPLDPTVWPVTARWAPQGDLLVGGVSMTTLAARHGSPVHVLDEADVRSRCAEYVTAFGPRTVSYSAKAGLTPDTARWIASEGLGGYVTSAAELKTALLAGIPPVHLVLCGRSKSVADLEAAFACGAAIVAGSISEVETLAARAPIGQRVLLRVLPSAGRGRCRYGLPLGTTIALAATKKVLDAPNLVLAGLDCSIGHQLSRFQAFESCLRETMAFGAVIRARFGVTVPALNLGGGHAVAYADGDHEFAVSAFATRIRGMLRLSADRFNIPEPRLTVSPGRAIVARAGLTLHRVNALTTVDGRPTVALDGSVPDCVTTELCAGRHTAYLIGRASQAPRQAGEAMRLPADLVVGDLVAVAGTGAYHHHQETYVGRPPVLGVADGLARTLVRRETLRDLLRRTA</sequence>
<dbReference type="InterPro" id="IPR029066">
    <property type="entry name" value="PLP-binding_barrel"/>
</dbReference>
<dbReference type="PANTHER" id="PTHR43727">
    <property type="entry name" value="DIAMINOPIMELATE DECARBOXYLASE"/>
    <property type="match status" value="1"/>
</dbReference>
<evidence type="ECO:0000259" key="3">
    <source>
        <dbReference type="Pfam" id="PF02784"/>
    </source>
</evidence>
<proteinExistence type="predicted"/>
<evidence type="ECO:0000313" key="5">
    <source>
        <dbReference type="Proteomes" id="UP000623608"/>
    </source>
</evidence>
<reference evidence="4" key="1">
    <citation type="submission" date="2021-01" db="EMBL/GenBank/DDBJ databases">
        <title>Whole genome shotgun sequence of Actinoplanes tereljensis NBRC 105297.</title>
        <authorList>
            <person name="Komaki H."/>
            <person name="Tamura T."/>
        </authorList>
    </citation>
    <scope>NUCLEOTIDE SEQUENCE</scope>
    <source>
        <strain evidence="4">NBRC 105297</strain>
    </source>
</reference>
<dbReference type="Gene3D" id="2.40.37.10">
    <property type="entry name" value="Lyase, Ornithine Decarboxylase, Chain A, domain 1"/>
    <property type="match status" value="1"/>
</dbReference>
<dbReference type="InterPro" id="IPR009006">
    <property type="entry name" value="Ala_racemase/Decarboxylase_C"/>
</dbReference>
<comment type="caution">
    <text evidence="4">The sequence shown here is derived from an EMBL/GenBank/DDBJ whole genome shotgun (WGS) entry which is preliminary data.</text>
</comment>
<dbReference type="SUPFAM" id="SSF50621">
    <property type="entry name" value="Alanine racemase C-terminal domain-like"/>
    <property type="match status" value="1"/>
</dbReference>
<dbReference type="InterPro" id="IPR022644">
    <property type="entry name" value="De-COase2_N"/>
</dbReference>
<organism evidence="4 5">
    <name type="scientific">Paractinoplanes tereljensis</name>
    <dbReference type="NCBI Taxonomy" id="571912"/>
    <lineage>
        <taxon>Bacteria</taxon>
        <taxon>Bacillati</taxon>
        <taxon>Actinomycetota</taxon>
        <taxon>Actinomycetes</taxon>
        <taxon>Micromonosporales</taxon>
        <taxon>Micromonosporaceae</taxon>
        <taxon>Paractinoplanes</taxon>
    </lineage>
</organism>
<gene>
    <name evidence="4" type="primary">lysA_2</name>
    <name evidence="4" type="ORF">Ate02nite_57180</name>
</gene>
<protein>
    <submittedName>
        <fullName evidence="4">Diaminopimelate decarboxylase</fullName>
    </submittedName>
</protein>
<keyword evidence="2" id="KW-0663">Pyridoxal phosphate</keyword>
<dbReference type="GO" id="GO:0008836">
    <property type="term" value="F:diaminopimelate decarboxylase activity"/>
    <property type="evidence" value="ECO:0007669"/>
    <property type="project" value="TreeGrafter"/>
</dbReference>
<accession>A0A919NQU9</accession>
<dbReference type="Pfam" id="PF02784">
    <property type="entry name" value="Orn_Arg_deC_N"/>
    <property type="match status" value="1"/>
</dbReference>
<keyword evidence="5" id="KW-1185">Reference proteome</keyword>
<comment type="cofactor">
    <cofactor evidence="1">
        <name>pyridoxal 5'-phosphate</name>
        <dbReference type="ChEBI" id="CHEBI:597326"/>
    </cofactor>
</comment>
<evidence type="ECO:0000256" key="2">
    <source>
        <dbReference type="ARBA" id="ARBA00022898"/>
    </source>
</evidence>
<evidence type="ECO:0000313" key="4">
    <source>
        <dbReference type="EMBL" id="GIF22988.1"/>
    </source>
</evidence>
<feature type="domain" description="Orn/DAP/Arg decarboxylase 2 N-terminal" evidence="3">
    <location>
        <begin position="59"/>
        <end position="299"/>
    </location>
</feature>
<dbReference type="GO" id="GO:0009089">
    <property type="term" value="P:lysine biosynthetic process via diaminopimelate"/>
    <property type="evidence" value="ECO:0007669"/>
    <property type="project" value="TreeGrafter"/>
</dbReference>
<dbReference type="Gene3D" id="3.20.20.10">
    <property type="entry name" value="Alanine racemase"/>
    <property type="match status" value="1"/>
</dbReference>
<dbReference type="Proteomes" id="UP000623608">
    <property type="component" value="Unassembled WGS sequence"/>
</dbReference>
<dbReference type="AlphaFoldDB" id="A0A919NQU9"/>
<evidence type="ECO:0000256" key="1">
    <source>
        <dbReference type="ARBA" id="ARBA00001933"/>
    </source>
</evidence>
<dbReference type="PANTHER" id="PTHR43727:SF2">
    <property type="entry name" value="GROUP IV DECARBOXYLASE"/>
    <property type="match status" value="1"/>
</dbReference>
<dbReference type="RefSeq" id="WP_203810907.1">
    <property type="nucleotide sequence ID" value="NZ_BOMY01000037.1"/>
</dbReference>
<dbReference type="SUPFAM" id="SSF51419">
    <property type="entry name" value="PLP-binding barrel"/>
    <property type="match status" value="1"/>
</dbReference>
<dbReference type="EMBL" id="BOMY01000037">
    <property type="protein sequence ID" value="GIF22988.1"/>
    <property type="molecule type" value="Genomic_DNA"/>
</dbReference>